<feature type="transmembrane region" description="Helical" evidence="6">
    <location>
        <begin position="436"/>
        <end position="461"/>
    </location>
</feature>
<evidence type="ECO:0000313" key="7">
    <source>
        <dbReference type="EMBL" id="KRN57025.1"/>
    </source>
</evidence>
<feature type="transmembrane region" description="Helical" evidence="6">
    <location>
        <begin position="246"/>
        <end position="266"/>
    </location>
</feature>
<dbReference type="PANTHER" id="PTHR30250">
    <property type="entry name" value="PST FAMILY PREDICTED COLANIC ACID TRANSPORTER"/>
    <property type="match status" value="1"/>
</dbReference>
<gene>
    <name evidence="7" type="ORF">IV74_GL000675</name>
</gene>
<feature type="transmembrane region" description="Helical" evidence="6">
    <location>
        <begin position="354"/>
        <end position="374"/>
    </location>
</feature>
<evidence type="ECO:0000256" key="2">
    <source>
        <dbReference type="ARBA" id="ARBA00022475"/>
    </source>
</evidence>
<keyword evidence="8" id="KW-1185">Reference proteome</keyword>
<keyword evidence="2" id="KW-1003">Cell membrane</keyword>
<evidence type="ECO:0000256" key="1">
    <source>
        <dbReference type="ARBA" id="ARBA00004651"/>
    </source>
</evidence>
<feature type="transmembrane region" description="Helical" evidence="6">
    <location>
        <begin position="215"/>
        <end position="240"/>
    </location>
</feature>
<dbReference type="Proteomes" id="UP000051658">
    <property type="component" value="Unassembled WGS sequence"/>
</dbReference>
<evidence type="ECO:0000256" key="6">
    <source>
        <dbReference type="SAM" id="Phobius"/>
    </source>
</evidence>
<evidence type="ECO:0000256" key="4">
    <source>
        <dbReference type="ARBA" id="ARBA00022989"/>
    </source>
</evidence>
<dbReference type="InterPro" id="IPR002797">
    <property type="entry name" value="Polysacc_synth"/>
</dbReference>
<evidence type="ECO:0000256" key="3">
    <source>
        <dbReference type="ARBA" id="ARBA00022692"/>
    </source>
</evidence>
<keyword evidence="3 6" id="KW-0812">Transmembrane</keyword>
<dbReference type="eggNOG" id="COG2244">
    <property type="taxonomic scope" value="Bacteria"/>
</dbReference>
<feature type="transmembrane region" description="Helical" evidence="6">
    <location>
        <begin position="286"/>
        <end position="306"/>
    </location>
</feature>
<dbReference type="GO" id="GO:0005886">
    <property type="term" value="C:plasma membrane"/>
    <property type="evidence" value="ECO:0007669"/>
    <property type="project" value="UniProtKB-SubCell"/>
</dbReference>
<feature type="transmembrane region" description="Helical" evidence="6">
    <location>
        <begin position="145"/>
        <end position="167"/>
    </location>
</feature>
<dbReference type="InterPro" id="IPR050833">
    <property type="entry name" value="Poly_Biosynth_Transport"/>
</dbReference>
<keyword evidence="5 6" id="KW-0472">Membrane</keyword>
<proteinExistence type="predicted"/>
<feature type="transmembrane region" description="Helical" evidence="6">
    <location>
        <begin position="41"/>
        <end position="59"/>
    </location>
</feature>
<reference evidence="7 8" key="1">
    <citation type="journal article" date="2015" name="Genome Announc.">
        <title>Expanding the biotechnology potential of lactobacilli through comparative genomics of 213 strains and associated genera.</title>
        <authorList>
            <person name="Sun Z."/>
            <person name="Harris H.M."/>
            <person name="McCann A."/>
            <person name="Guo C."/>
            <person name="Argimon S."/>
            <person name="Zhang W."/>
            <person name="Yang X."/>
            <person name="Jeffery I.B."/>
            <person name="Cooney J.C."/>
            <person name="Kagawa T.F."/>
            <person name="Liu W."/>
            <person name="Song Y."/>
            <person name="Salvetti E."/>
            <person name="Wrobel A."/>
            <person name="Rasinkangas P."/>
            <person name="Parkhill J."/>
            <person name="Rea M.C."/>
            <person name="O'Sullivan O."/>
            <person name="Ritari J."/>
            <person name="Douillard F.P."/>
            <person name="Paul Ross R."/>
            <person name="Yang R."/>
            <person name="Briner A.E."/>
            <person name="Felis G.E."/>
            <person name="de Vos W.M."/>
            <person name="Barrangou R."/>
            <person name="Klaenhammer T.R."/>
            <person name="Caufield P.W."/>
            <person name="Cui Y."/>
            <person name="Zhang H."/>
            <person name="O'Toole P.W."/>
        </authorList>
    </citation>
    <scope>NUCLEOTIDE SEQUENCE [LARGE SCALE GENOMIC DNA]</scope>
    <source>
        <strain evidence="7 8">DSM 20623</strain>
    </source>
</reference>
<comment type="caution">
    <text evidence="7">The sequence shown here is derived from an EMBL/GenBank/DDBJ whole genome shotgun (WGS) entry which is preliminary data.</text>
</comment>
<dbReference type="Pfam" id="PF01943">
    <property type="entry name" value="Polysacc_synt"/>
    <property type="match status" value="1"/>
</dbReference>
<dbReference type="AlphaFoldDB" id="A0A0R2HWM5"/>
<sequence length="475" mass="54033">MNILIRRLIQFSIGSIGAALLNLILIPITTHYLSPTEYGKTSMFLLAQTLLIYVIYLGFDQAFTREFYEYDNKKQLLENAMLVPLLSSIVLIALMCGLASNISMVLFATAIHKNAVYLLAISVIFLIYERFILLTIRMENRGLAFSLYNILIKLTILICTVLFLILFEPVFITVVYGTIIGQILGDMILILCNLKLVTVKEFKLDKPLIQRLARFGLPIVIGTFIYSLFVIIDKIFLRYFTDFSQLGIYTAAFKIASALLILQVSFSNFWIPTAYEWYQQKKPIKYYQLVSDIVMLSISVLFLLLLLSKDWIVVVLSPEYEEAKYIFPFLCFYPLMMTVSETTNLGIVFSKKSYLNIIVSLLALIVAIGMNLWLTPVLGAIGTAIATGTAYIAFFCGRTYFSMRLWEGFSVKKHFIVIGLLYVVSLYNIFGSNSWIQYFIILLIIALILGIYHSVIGLCLTEVRKEIAIKRGEKG</sequence>
<feature type="transmembrane region" description="Helical" evidence="6">
    <location>
        <begin position="115"/>
        <end position="133"/>
    </location>
</feature>
<dbReference type="EMBL" id="JQBS01000017">
    <property type="protein sequence ID" value="KRN57025.1"/>
    <property type="molecule type" value="Genomic_DNA"/>
</dbReference>
<evidence type="ECO:0000313" key="8">
    <source>
        <dbReference type="Proteomes" id="UP000051658"/>
    </source>
</evidence>
<protein>
    <submittedName>
        <fullName evidence="7">Polysaccharide biosynthesis protein</fullName>
    </submittedName>
</protein>
<evidence type="ECO:0000256" key="5">
    <source>
        <dbReference type="ARBA" id="ARBA00023136"/>
    </source>
</evidence>
<feature type="transmembrane region" description="Helical" evidence="6">
    <location>
        <begin position="413"/>
        <end position="430"/>
    </location>
</feature>
<comment type="subcellular location">
    <subcellularLocation>
        <location evidence="1">Cell membrane</location>
        <topology evidence="1">Multi-pass membrane protein</topology>
    </subcellularLocation>
</comment>
<feature type="transmembrane region" description="Helical" evidence="6">
    <location>
        <begin position="173"/>
        <end position="194"/>
    </location>
</feature>
<name>A0A0R2HWM5_CARDV</name>
<dbReference type="PATRIC" id="fig|1449336.4.peg.691"/>
<feature type="transmembrane region" description="Helical" evidence="6">
    <location>
        <begin position="380"/>
        <end position="401"/>
    </location>
</feature>
<feature type="transmembrane region" description="Helical" evidence="6">
    <location>
        <begin position="80"/>
        <end position="109"/>
    </location>
</feature>
<dbReference type="RefSeq" id="WP_034571880.1">
    <property type="nucleotide sequence ID" value="NZ_JQBS01000017.1"/>
</dbReference>
<accession>A0A0R2HWM5</accession>
<keyword evidence="4 6" id="KW-1133">Transmembrane helix</keyword>
<dbReference type="GeneID" id="89587965"/>
<feature type="transmembrane region" description="Helical" evidence="6">
    <location>
        <begin position="326"/>
        <end position="347"/>
    </location>
</feature>
<organism evidence="7 8">
    <name type="scientific">Carnobacterium divergens DSM 20623</name>
    <dbReference type="NCBI Taxonomy" id="1449336"/>
    <lineage>
        <taxon>Bacteria</taxon>
        <taxon>Bacillati</taxon>
        <taxon>Bacillota</taxon>
        <taxon>Bacilli</taxon>
        <taxon>Lactobacillales</taxon>
        <taxon>Carnobacteriaceae</taxon>
        <taxon>Carnobacterium</taxon>
    </lineage>
</organism>
<feature type="transmembrane region" description="Helical" evidence="6">
    <location>
        <begin position="7"/>
        <end position="29"/>
    </location>
</feature>
<dbReference type="PANTHER" id="PTHR30250:SF11">
    <property type="entry name" value="O-ANTIGEN TRANSPORTER-RELATED"/>
    <property type="match status" value="1"/>
</dbReference>